<name>A0ABY2MXV7_9LEPT</name>
<keyword evidence="2" id="KW-1185">Reference proteome</keyword>
<reference evidence="2" key="1">
    <citation type="journal article" date="2019" name="PLoS Negl. Trop. Dis.">
        <title>Revisiting the worldwide diversity of Leptospira species in the environment.</title>
        <authorList>
            <person name="Vincent A.T."/>
            <person name="Schiettekatte O."/>
            <person name="Bourhy P."/>
            <person name="Veyrier F.J."/>
            <person name="Picardeau M."/>
        </authorList>
    </citation>
    <scope>NUCLEOTIDE SEQUENCE [LARGE SCALE GENOMIC DNA]</scope>
    <source>
        <strain evidence="2">201702407</strain>
    </source>
</reference>
<proteinExistence type="predicted"/>
<organism evidence="1 2">
    <name type="scientific">Leptospira stimsonii</name>
    <dbReference type="NCBI Taxonomy" id="2202203"/>
    <lineage>
        <taxon>Bacteria</taxon>
        <taxon>Pseudomonadati</taxon>
        <taxon>Spirochaetota</taxon>
        <taxon>Spirochaetia</taxon>
        <taxon>Leptospirales</taxon>
        <taxon>Leptospiraceae</taxon>
        <taxon>Leptospira</taxon>
    </lineage>
</organism>
<dbReference type="Proteomes" id="UP000297422">
    <property type="component" value="Unassembled WGS sequence"/>
</dbReference>
<dbReference type="EMBL" id="RQGT01000098">
    <property type="protein sequence ID" value="TGM11087.1"/>
    <property type="molecule type" value="Genomic_DNA"/>
</dbReference>
<evidence type="ECO:0000313" key="2">
    <source>
        <dbReference type="Proteomes" id="UP000297422"/>
    </source>
</evidence>
<gene>
    <name evidence="1" type="ORF">EHQ90_16850</name>
</gene>
<dbReference type="RefSeq" id="WP_135686012.1">
    <property type="nucleotide sequence ID" value="NZ_RQEQ01000072.1"/>
</dbReference>
<protein>
    <submittedName>
        <fullName evidence="1">Uncharacterized protein</fullName>
    </submittedName>
</protein>
<comment type="caution">
    <text evidence="1">The sequence shown here is derived from an EMBL/GenBank/DDBJ whole genome shotgun (WGS) entry which is preliminary data.</text>
</comment>
<accession>A0ABY2MXV7</accession>
<evidence type="ECO:0000313" key="1">
    <source>
        <dbReference type="EMBL" id="TGM11087.1"/>
    </source>
</evidence>
<sequence length="81" mass="9036">MIGKTVTWIQGGSAKTGPHHLKGKVLGVVRKMESAWKILKEMGLKRQTLCCNQSYRGDRLIVETETGIKIVFSTNVYEVGE</sequence>